<sequence length="280" mass="32417">MQFHPTGTDPTTEAFLVCRNTRWNLLVLLAVFWAIPLVWWWFEVRWIAYACVVLALLLTGPMLGSWRKRGRAENWVLALLPDALWVNLRDCEYHGAEPGLTVVSIPYDEVLAAYKSVHRYKTPDSDGDVSHRDVYLDLQISSPQREQLRGALQQERQLSGPRRKYLGGLVTVGAKNLKQQPVDFVGDDLLRIKFTVGNYGLRPRVKHVLAELRRYTTVREEVDQSTKDWEKLSDAEFNTFLRKLVLDGKDIRAIDLLRRRTGKSTVEAREFVDEIRRQVQ</sequence>
<dbReference type="RefSeq" id="WP_148076164.1">
    <property type="nucleotide sequence ID" value="NZ_CP042913.1"/>
</dbReference>
<accession>A0A5B9QVP8</accession>
<name>A0A5B9QVP8_9BACT</name>
<dbReference type="AlphaFoldDB" id="A0A5B9QVP8"/>
<keyword evidence="1" id="KW-0472">Membrane</keyword>
<keyword evidence="1" id="KW-0812">Transmembrane</keyword>
<evidence type="ECO:0000313" key="3">
    <source>
        <dbReference type="Proteomes" id="UP000323917"/>
    </source>
</evidence>
<evidence type="ECO:0000256" key="1">
    <source>
        <dbReference type="SAM" id="Phobius"/>
    </source>
</evidence>
<reference evidence="2 3" key="1">
    <citation type="submission" date="2019-08" db="EMBL/GenBank/DDBJ databases">
        <title>Deep-cultivation of Planctomycetes and their phenomic and genomic characterization uncovers novel biology.</title>
        <authorList>
            <person name="Wiegand S."/>
            <person name="Jogler M."/>
            <person name="Boedeker C."/>
            <person name="Pinto D."/>
            <person name="Vollmers J."/>
            <person name="Rivas-Marin E."/>
            <person name="Kohn T."/>
            <person name="Peeters S.H."/>
            <person name="Heuer A."/>
            <person name="Rast P."/>
            <person name="Oberbeckmann S."/>
            <person name="Bunk B."/>
            <person name="Jeske O."/>
            <person name="Meyerdierks A."/>
            <person name="Storesund J.E."/>
            <person name="Kallscheuer N."/>
            <person name="Luecker S."/>
            <person name="Lage O.M."/>
            <person name="Pohl T."/>
            <person name="Merkel B.J."/>
            <person name="Hornburger P."/>
            <person name="Mueller R.-W."/>
            <person name="Bruemmer F."/>
            <person name="Labrenz M."/>
            <person name="Spormann A.M."/>
            <person name="Op den Camp H."/>
            <person name="Overmann J."/>
            <person name="Amann R."/>
            <person name="Jetten M.S.M."/>
            <person name="Mascher T."/>
            <person name="Medema M.H."/>
            <person name="Devos D.P."/>
            <person name="Kaster A.-K."/>
            <person name="Ovreas L."/>
            <person name="Rohde M."/>
            <person name="Galperin M.Y."/>
            <person name="Jogler C."/>
        </authorList>
    </citation>
    <scope>NUCLEOTIDE SEQUENCE [LARGE SCALE GENOMIC DNA]</scope>
    <source>
        <strain evidence="2 3">Pr1d</strain>
    </source>
</reference>
<feature type="transmembrane region" description="Helical" evidence="1">
    <location>
        <begin position="23"/>
        <end position="41"/>
    </location>
</feature>
<keyword evidence="3" id="KW-1185">Reference proteome</keyword>
<protein>
    <submittedName>
        <fullName evidence="2">Uncharacterized protein</fullName>
    </submittedName>
</protein>
<feature type="transmembrane region" description="Helical" evidence="1">
    <location>
        <begin position="47"/>
        <end position="66"/>
    </location>
</feature>
<dbReference type="EMBL" id="CP042913">
    <property type="protein sequence ID" value="QEG38003.1"/>
    <property type="molecule type" value="Genomic_DNA"/>
</dbReference>
<evidence type="ECO:0000313" key="2">
    <source>
        <dbReference type="EMBL" id="QEG38003.1"/>
    </source>
</evidence>
<keyword evidence="1" id="KW-1133">Transmembrane helix</keyword>
<dbReference type="Proteomes" id="UP000323917">
    <property type="component" value="Chromosome"/>
</dbReference>
<proteinExistence type="predicted"/>
<organism evidence="2 3">
    <name type="scientific">Bythopirellula goksoeyrii</name>
    <dbReference type="NCBI Taxonomy" id="1400387"/>
    <lineage>
        <taxon>Bacteria</taxon>
        <taxon>Pseudomonadati</taxon>
        <taxon>Planctomycetota</taxon>
        <taxon>Planctomycetia</taxon>
        <taxon>Pirellulales</taxon>
        <taxon>Lacipirellulaceae</taxon>
        <taxon>Bythopirellula</taxon>
    </lineage>
</organism>
<dbReference type="KEGG" id="bgok:Pr1d_53510"/>
<gene>
    <name evidence="2" type="ORF">Pr1d_53510</name>
</gene>